<dbReference type="EC" id="2.3.1.-" evidence="1"/>
<name>A0ACD5BHD8_9PSEU</name>
<keyword evidence="2" id="KW-1185">Reference proteome</keyword>
<dbReference type="EMBL" id="CP150484">
    <property type="protein sequence ID" value="WYW18806.1"/>
    <property type="molecule type" value="Genomic_DNA"/>
</dbReference>
<evidence type="ECO:0000313" key="2">
    <source>
        <dbReference type="Proteomes" id="UP001456344"/>
    </source>
</evidence>
<keyword evidence="1" id="KW-0808">Transferase</keyword>
<evidence type="ECO:0000313" key="1">
    <source>
        <dbReference type="EMBL" id="WYW18806.1"/>
    </source>
</evidence>
<proteinExistence type="predicted"/>
<accession>A0ACD5BHD8</accession>
<organism evidence="1 2">
    <name type="scientific">Amycolatopsis coloradensis</name>
    <dbReference type="NCBI Taxonomy" id="76021"/>
    <lineage>
        <taxon>Bacteria</taxon>
        <taxon>Bacillati</taxon>
        <taxon>Actinomycetota</taxon>
        <taxon>Actinomycetes</taxon>
        <taxon>Pseudonocardiales</taxon>
        <taxon>Pseudonocardiaceae</taxon>
        <taxon>Amycolatopsis</taxon>
    </lineage>
</organism>
<reference evidence="1" key="1">
    <citation type="submission" date="2023-10" db="EMBL/GenBank/DDBJ databases">
        <title>Whole genome sequencing of actinobacterial strain Amycolatopsis sp. (BCA-696) identifies the underlying plant growth-promoting genes.</title>
        <authorList>
            <person name="Gandham P."/>
            <person name="Vadla N."/>
            <person name="Saji A."/>
            <person name="Srinivas V."/>
            <person name="Ruperao P."/>
            <person name="Selvanayagam S."/>
            <person name="Saxena R.K."/>
            <person name="Rathore A."/>
            <person name="Gopalakrishnan S."/>
            <person name="Thakur V."/>
        </authorList>
    </citation>
    <scope>NUCLEOTIDE SEQUENCE</scope>
    <source>
        <strain evidence="1">BCA-696</strain>
    </source>
</reference>
<gene>
    <name evidence="1" type="ORF">LCL61_25005</name>
</gene>
<protein>
    <submittedName>
        <fullName evidence="1">GNAT family N-acetyltransferase</fullName>
        <ecNumber evidence="1">2.3.1.-</ecNumber>
    </submittedName>
</protein>
<sequence>MAEGSSLFACHRWQRFLEDRLTTKIAYLLWHDEDGKLIAALPTYSGGPDETPSPFTLTKVIHSEAAPPSGFAVLGGTAYGYHNDGLLIRPDVSAGERASLARTMVETFREFATSLGADYTAFLCVPQARLTELSEAGYGHPSVGLLNTVATLDLQATTFEGYLHTLPKRRRQEIGRERRIFENSGLVWGPATLPDDFDEIAALFEFTYRQHGYPPADPAGLRQNLEAQARCFGEDTLVLTCRDEGRLVGAVSGFVNGSQWVVPWLGLDYEVARRTALYFNLGYYLPIECALARGATTIDFGIKALHAKVSRGMTIEPKWALVEPSSEGASGWSAAVREHNRRSFDEFQEENGERATEFLTAKWSPQAPLPGAD</sequence>
<keyword evidence="1" id="KW-0012">Acyltransferase</keyword>
<dbReference type="Proteomes" id="UP001456344">
    <property type="component" value="Chromosome"/>
</dbReference>